<evidence type="ECO:0000256" key="1">
    <source>
        <dbReference type="ARBA" id="ARBA00004651"/>
    </source>
</evidence>
<protein>
    <submittedName>
        <fullName evidence="7">Metal ABC transporter permease</fullName>
    </submittedName>
</protein>
<dbReference type="InterPro" id="IPR011527">
    <property type="entry name" value="ABC1_TM_dom"/>
</dbReference>
<gene>
    <name evidence="7" type="ORF">DCS45_19190</name>
</gene>
<dbReference type="GO" id="GO:0140359">
    <property type="term" value="F:ABC-type transporter activity"/>
    <property type="evidence" value="ECO:0007669"/>
    <property type="project" value="InterPro"/>
</dbReference>
<dbReference type="SUPFAM" id="SSF90123">
    <property type="entry name" value="ABC transporter transmembrane region"/>
    <property type="match status" value="1"/>
</dbReference>
<name>A0A348WHG8_9RHOB</name>
<reference evidence="7 8" key="1">
    <citation type="journal article" date="2018" name="Nat. Biotechnol.">
        <title>A standardized bacterial taxonomy based on genome phylogeny substantially revises the tree of life.</title>
        <authorList>
            <person name="Parks D.H."/>
            <person name="Chuvochina M."/>
            <person name="Waite D.W."/>
            <person name="Rinke C."/>
            <person name="Skarshewski A."/>
            <person name="Chaumeil P.A."/>
            <person name="Hugenholtz P."/>
        </authorList>
    </citation>
    <scope>NUCLEOTIDE SEQUENCE [LARGE SCALE GENOMIC DNA]</scope>
    <source>
        <strain evidence="7">UBA9169</strain>
    </source>
</reference>
<accession>A0A348WHG8</accession>
<feature type="transmembrane region" description="Helical" evidence="5">
    <location>
        <begin position="65"/>
        <end position="84"/>
    </location>
</feature>
<feature type="transmembrane region" description="Helical" evidence="5">
    <location>
        <begin position="28"/>
        <end position="45"/>
    </location>
</feature>
<feature type="non-terminal residue" evidence="7">
    <location>
        <position position="130"/>
    </location>
</feature>
<dbReference type="Proteomes" id="UP000264719">
    <property type="component" value="Unassembled WGS sequence"/>
</dbReference>
<dbReference type="GO" id="GO:0005524">
    <property type="term" value="F:ATP binding"/>
    <property type="evidence" value="ECO:0007669"/>
    <property type="project" value="InterPro"/>
</dbReference>
<evidence type="ECO:0000256" key="3">
    <source>
        <dbReference type="ARBA" id="ARBA00022989"/>
    </source>
</evidence>
<proteinExistence type="predicted"/>
<organism evidence="7 8">
    <name type="scientific">Roseovarius nubinhibens</name>
    <dbReference type="NCBI Taxonomy" id="314263"/>
    <lineage>
        <taxon>Bacteria</taxon>
        <taxon>Pseudomonadati</taxon>
        <taxon>Pseudomonadota</taxon>
        <taxon>Alphaproteobacteria</taxon>
        <taxon>Rhodobacterales</taxon>
        <taxon>Roseobacteraceae</taxon>
        <taxon>Roseovarius</taxon>
    </lineage>
</organism>
<dbReference type="Pfam" id="PF00664">
    <property type="entry name" value="ABC_membrane"/>
    <property type="match status" value="1"/>
</dbReference>
<evidence type="ECO:0000259" key="6">
    <source>
        <dbReference type="PROSITE" id="PS50929"/>
    </source>
</evidence>
<dbReference type="PROSITE" id="PS50929">
    <property type="entry name" value="ABC_TM1F"/>
    <property type="match status" value="1"/>
</dbReference>
<dbReference type="GO" id="GO:0005886">
    <property type="term" value="C:plasma membrane"/>
    <property type="evidence" value="ECO:0007669"/>
    <property type="project" value="UniProtKB-SubCell"/>
</dbReference>
<dbReference type="AlphaFoldDB" id="A0A348WHG8"/>
<comment type="caution">
    <text evidence="7">The sequence shown here is derived from an EMBL/GenBank/DDBJ whole genome shotgun (WGS) entry which is preliminary data.</text>
</comment>
<evidence type="ECO:0000256" key="2">
    <source>
        <dbReference type="ARBA" id="ARBA00022692"/>
    </source>
</evidence>
<comment type="subcellular location">
    <subcellularLocation>
        <location evidence="1">Cell membrane</location>
        <topology evidence="1">Multi-pass membrane protein</topology>
    </subcellularLocation>
</comment>
<feature type="domain" description="ABC transmembrane type-1" evidence="6">
    <location>
        <begin position="29"/>
        <end position="130"/>
    </location>
</feature>
<dbReference type="Gene3D" id="1.20.1560.10">
    <property type="entry name" value="ABC transporter type 1, transmembrane domain"/>
    <property type="match status" value="1"/>
</dbReference>
<keyword evidence="3 5" id="KW-1133">Transmembrane helix</keyword>
<keyword evidence="2 5" id="KW-0812">Transmembrane</keyword>
<evidence type="ECO:0000313" key="8">
    <source>
        <dbReference type="Proteomes" id="UP000264719"/>
    </source>
</evidence>
<keyword evidence="4 5" id="KW-0472">Membrane</keyword>
<evidence type="ECO:0000256" key="4">
    <source>
        <dbReference type="ARBA" id="ARBA00023136"/>
    </source>
</evidence>
<evidence type="ECO:0000313" key="7">
    <source>
        <dbReference type="EMBL" id="HAR53980.1"/>
    </source>
</evidence>
<evidence type="ECO:0000256" key="5">
    <source>
        <dbReference type="SAM" id="Phobius"/>
    </source>
</evidence>
<dbReference type="InterPro" id="IPR036640">
    <property type="entry name" value="ABC1_TM_sf"/>
</dbReference>
<dbReference type="EMBL" id="DMVW01000183">
    <property type="protein sequence ID" value="HAR53980.1"/>
    <property type="molecule type" value="Genomic_DNA"/>
</dbReference>
<sequence>MPADGWGVIRRVAPYLWPEGEAWVKRRVIVALLLLLVAKLIAVATPPLYKAAVDSLAGDAPNETWLLAIGAIGLTIAYGMARLMTVGFQQLRDAVFARVAQRALRKLALETFTHIHRMSMRYHITRKTGG</sequence>